<feature type="domain" description="D-isomer specific 2-hydroxyacid dehydrogenase catalytic" evidence="4">
    <location>
        <begin position="6"/>
        <end position="320"/>
    </location>
</feature>
<name>A0ABY8J600_9BACI</name>
<dbReference type="InterPro" id="IPR050223">
    <property type="entry name" value="D-isomer_2-hydroxyacid_DH"/>
</dbReference>
<dbReference type="Pfam" id="PF02826">
    <property type="entry name" value="2-Hacid_dh_C"/>
    <property type="match status" value="1"/>
</dbReference>
<dbReference type="CDD" id="cd05301">
    <property type="entry name" value="GDH"/>
    <property type="match status" value="1"/>
</dbReference>
<feature type="domain" description="D-isomer specific 2-hydroxyacid dehydrogenase NAD-binding" evidence="5">
    <location>
        <begin position="111"/>
        <end position="289"/>
    </location>
</feature>
<dbReference type="SUPFAM" id="SSF52283">
    <property type="entry name" value="Formate/glycerate dehydrogenase catalytic domain-like"/>
    <property type="match status" value="1"/>
</dbReference>
<dbReference type="InterPro" id="IPR006140">
    <property type="entry name" value="D-isomer_DH_NAD-bd"/>
</dbReference>
<dbReference type="Proteomes" id="UP001221597">
    <property type="component" value="Chromosome"/>
</dbReference>
<gene>
    <name evidence="6" type="ORF">P9989_14545</name>
</gene>
<dbReference type="GO" id="GO:0016491">
    <property type="term" value="F:oxidoreductase activity"/>
    <property type="evidence" value="ECO:0007669"/>
    <property type="project" value="UniProtKB-KW"/>
</dbReference>
<dbReference type="InterPro" id="IPR029752">
    <property type="entry name" value="D-isomer_DH_CS1"/>
</dbReference>
<dbReference type="Pfam" id="PF00389">
    <property type="entry name" value="2-Hacid_dh"/>
    <property type="match status" value="1"/>
</dbReference>
<dbReference type="PANTHER" id="PTHR10996:SF283">
    <property type="entry name" value="GLYOXYLATE_HYDROXYPYRUVATE REDUCTASE B"/>
    <property type="match status" value="1"/>
</dbReference>
<organism evidence="6 7">
    <name type="scientific">Halobacillus naozhouensis</name>
    <dbReference type="NCBI Taxonomy" id="554880"/>
    <lineage>
        <taxon>Bacteria</taxon>
        <taxon>Bacillati</taxon>
        <taxon>Bacillota</taxon>
        <taxon>Bacilli</taxon>
        <taxon>Bacillales</taxon>
        <taxon>Bacillaceae</taxon>
        <taxon>Halobacillus</taxon>
    </lineage>
</organism>
<evidence type="ECO:0000256" key="2">
    <source>
        <dbReference type="ARBA" id="ARBA00023002"/>
    </source>
</evidence>
<sequence length="321" mass="35821">MTKPYVYITRKLPDDVVDSFREKLNINMWDSAEESVPYKKLLEESKKAEGLVTMLSDPIDETILSQTDTLKVVANLAVGFDNIDIESAKKHRITVTNTPDVLTDTTADLTFALLMTTARRILEAADMVKKGEWEHWSPLLLAGSDIHHKTIGIVGMGRIGEVVAKRARGFDMNVIYHNRTRKQKAEEELGLNYVSFDQLISSADFVVSLVPLTDETHHLFNANVFSHMKDEAIFINASRGKVMDEMALYEAVKSGEIRGAGLDVFEDEPISADHPLLTLKEVTCLPHIGSASLETRYQMMELSLNNILQVLEGNGPMTAVD</sequence>
<evidence type="ECO:0000259" key="5">
    <source>
        <dbReference type="Pfam" id="PF02826"/>
    </source>
</evidence>
<keyword evidence="7" id="KW-1185">Reference proteome</keyword>
<accession>A0ABY8J600</accession>
<dbReference type="PANTHER" id="PTHR10996">
    <property type="entry name" value="2-HYDROXYACID DEHYDROGENASE-RELATED"/>
    <property type="match status" value="1"/>
</dbReference>
<evidence type="ECO:0000313" key="6">
    <source>
        <dbReference type="EMBL" id="WFT76999.1"/>
    </source>
</evidence>
<dbReference type="InterPro" id="IPR006139">
    <property type="entry name" value="D-isomer_2_OHA_DH_cat_dom"/>
</dbReference>
<evidence type="ECO:0000313" key="7">
    <source>
        <dbReference type="Proteomes" id="UP001221597"/>
    </source>
</evidence>
<dbReference type="Gene3D" id="3.40.50.720">
    <property type="entry name" value="NAD(P)-binding Rossmann-like Domain"/>
    <property type="match status" value="2"/>
</dbReference>
<proteinExistence type="inferred from homology"/>
<dbReference type="EC" id="1.1.1.-" evidence="6"/>
<keyword evidence="2 3" id="KW-0560">Oxidoreductase</keyword>
<evidence type="ECO:0000256" key="3">
    <source>
        <dbReference type="RuleBase" id="RU003719"/>
    </source>
</evidence>
<dbReference type="PROSITE" id="PS00065">
    <property type="entry name" value="D_2_HYDROXYACID_DH_1"/>
    <property type="match status" value="1"/>
</dbReference>
<reference evidence="6 7" key="1">
    <citation type="submission" date="2023-04" db="EMBL/GenBank/DDBJ databases">
        <title>Genome sequence of Halobacillus naozhouensis KACC 21980.</title>
        <authorList>
            <person name="Kim S."/>
            <person name="Heo J."/>
            <person name="Kwon S.-W."/>
        </authorList>
    </citation>
    <scope>NUCLEOTIDE SEQUENCE [LARGE SCALE GENOMIC DNA]</scope>
    <source>
        <strain evidence="6 7">KCTC 13234</strain>
    </source>
</reference>
<evidence type="ECO:0000259" key="4">
    <source>
        <dbReference type="Pfam" id="PF00389"/>
    </source>
</evidence>
<dbReference type="SUPFAM" id="SSF51735">
    <property type="entry name" value="NAD(P)-binding Rossmann-fold domains"/>
    <property type="match status" value="1"/>
</dbReference>
<protein>
    <submittedName>
        <fullName evidence="6">D-glycerate dehydrogenase</fullName>
        <ecNumber evidence="6">1.1.1.-</ecNumber>
    </submittedName>
</protein>
<dbReference type="RefSeq" id="WP_283078936.1">
    <property type="nucleotide sequence ID" value="NZ_CP121671.1"/>
</dbReference>
<comment type="similarity">
    <text evidence="1 3">Belongs to the D-isomer specific 2-hydroxyacid dehydrogenase family.</text>
</comment>
<dbReference type="EMBL" id="CP121671">
    <property type="protein sequence ID" value="WFT76999.1"/>
    <property type="molecule type" value="Genomic_DNA"/>
</dbReference>
<dbReference type="InterPro" id="IPR036291">
    <property type="entry name" value="NAD(P)-bd_dom_sf"/>
</dbReference>
<evidence type="ECO:0000256" key="1">
    <source>
        <dbReference type="ARBA" id="ARBA00005854"/>
    </source>
</evidence>